<dbReference type="Gene3D" id="3.30.70.330">
    <property type="match status" value="1"/>
</dbReference>
<evidence type="ECO:0000313" key="10">
    <source>
        <dbReference type="EMBL" id="KAK1412763.1"/>
    </source>
</evidence>
<dbReference type="GO" id="GO:0071011">
    <property type="term" value="C:precatalytic spliceosome"/>
    <property type="evidence" value="ECO:0007669"/>
    <property type="project" value="TreeGrafter"/>
</dbReference>
<dbReference type="PANTHER" id="PTHR45880">
    <property type="entry name" value="RNA-BINDING MOTIF PROTEIN, X-LINKED 2"/>
    <property type="match status" value="1"/>
</dbReference>
<dbReference type="GO" id="GO:0005686">
    <property type="term" value="C:U2 snRNP"/>
    <property type="evidence" value="ECO:0007669"/>
    <property type="project" value="TreeGrafter"/>
</dbReference>
<dbReference type="InterPro" id="IPR000571">
    <property type="entry name" value="Znf_CCCH"/>
</dbReference>
<dbReference type="Gene3D" id="3.30.1370.210">
    <property type="match status" value="1"/>
</dbReference>
<keyword evidence="4 5" id="KW-0694">RNA-binding</keyword>
<feature type="compositionally biased region" description="Basic and acidic residues" evidence="7">
    <location>
        <begin position="189"/>
        <end position="216"/>
    </location>
</feature>
<evidence type="ECO:0000259" key="9">
    <source>
        <dbReference type="PROSITE" id="PS50103"/>
    </source>
</evidence>
<dbReference type="AlphaFoldDB" id="A0AAD8JZN9"/>
<name>A0AAD8JZN9_TARER</name>
<evidence type="ECO:0000256" key="5">
    <source>
        <dbReference type="PROSITE-ProRule" id="PRU00176"/>
    </source>
</evidence>
<dbReference type="SUPFAM" id="SSF90229">
    <property type="entry name" value="CCCH zinc finger"/>
    <property type="match status" value="1"/>
</dbReference>
<evidence type="ECO:0000256" key="3">
    <source>
        <dbReference type="ARBA" id="ARBA00022833"/>
    </source>
</evidence>
<feature type="domain" description="C3H1-type" evidence="9">
    <location>
        <begin position="130"/>
        <end position="157"/>
    </location>
</feature>
<feature type="domain" description="RRM" evidence="8">
    <location>
        <begin position="36"/>
        <end position="114"/>
    </location>
</feature>
<dbReference type="InterPro" id="IPR012677">
    <property type="entry name" value="Nucleotide-bd_a/b_plait_sf"/>
</dbReference>
<keyword evidence="11" id="KW-1185">Reference proteome</keyword>
<evidence type="ECO:0000256" key="1">
    <source>
        <dbReference type="ARBA" id="ARBA00022723"/>
    </source>
</evidence>
<dbReference type="GO" id="GO:0008270">
    <property type="term" value="F:zinc ion binding"/>
    <property type="evidence" value="ECO:0007669"/>
    <property type="project" value="UniProtKB-KW"/>
</dbReference>
<feature type="zinc finger region" description="C3H1-type" evidence="6">
    <location>
        <begin position="130"/>
        <end position="157"/>
    </location>
</feature>
<proteinExistence type="predicted"/>
<comment type="caution">
    <text evidence="10">The sequence shown here is derived from an EMBL/GenBank/DDBJ whole genome shotgun (WGS) entry which is preliminary data.</text>
</comment>
<dbReference type="InterPro" id="IPR035979">
    <property type="entry name" value="RBD_domain_sf"/>
</dbReference>
<feature type="region of interest" description="Disordered" evidence="7">
    <location>
        <begin position="159"/>
        <end position="290"/>
    </location>
</feature>
<dbReference type="InterPro" id="IPR045844">
    <property type="entry name" value="RRM_Ist3-like"/>
</dbReference>
<dbReference type="PANTHER" id="PTHR45880:SF1">
    <property type="entry name" value="RNA-BINDING MOTIF PROTEIN, X-LINKED 2"/>
    <property type="match status" value="1"/>
</dbReference>
<dbReference type="FunFam" id="3.30.70.330:FF:000462">
    <property type="entry name" value="Zinc finger CCCH domain-containing protein 25"/>
    <property type="match status" value="1"/>
</dbReference>
<dbReference type="Proteomes" id="UP001229421">
    <property type="component" value="Unassembled WGS sequence"/>
</dbReference>
<dbReference type="SMART" id="SM00360">
    <property type="entry name" value="RRM"/>
    <property type="match status" value="1"/>
</dbReference>
<evidence type="ECO:0000256" key="2">
    <source>
        <dbReference type="ARBA" id="ARBA00022771"/>
    </source>
</evidence>
<keyword evidence="1 6" id="KW-0479">Metal-binding</keyword>
<dbReference type="Pfam" id="PF00076">
    <property type="entry name" value="RRM_1"/>
    <property type="match status" value="1"/>
</dbReference>
<dbReference type="SMART" id="SM00356">
    <property type="entry name" value="ZnF_C3H1"/>
    <property type="match status" value="1"/>
</dbReference>
<dbReference type="PROSITE" id="PS50102">
    <property type="entry name" value="RRM"/>
    <property type="match status" value="1"/>
</dbReference>
<feature type="compositionally biased region" description="Basic and acidic residues" evidence="7">
    <location>
        <begin position="239"/>
        <end position="290"/>
    </location>
</feature>
<dbReference type="InterPro" id="IPR036855">
    <property type="entry name" value="Znf_CCCH_sf"/>
</dbReference>
<protein>
    <submittedName>
        <fullName evidence="10">Uncharacterized protein</fullName>
    </submittedName>
</protein>
<evidence type="ECO:0000259" key="8">
    <source>
        <dbReference type="PROSITE" id="PS50102"/>
    </source>
</evidence>
<gene>
    <name evidence="10" type="ORF">QVD17_34261</name>
</gene>
<dbReference type="GO" id="GO:0003723">
    <property type="term" value="F:RNA binding"/>
    <property type="evidence" value="ECO:0007669"/>
    <property type="project" value="UniProtKB-UniRule"/>
</dbReference>
<dbReference type="InterPro" id="IPR000504">
    <property type="entry name" value="RRM_dom"/>
</dbReference>
<keyword evidence="3 6" id="KW-0862">Zinc</keyword>
<dbReference type="SUPFAM" id="SSF54928">
    <property type="entry name" value="RNA-binding domain, RBD"/>
    <property type="match status" value="1"/>
</dbReference>
<sequence>MNPLTLVKRIQNINSKEASLGISEDASWHAKYKDSAYVYVGGIPFDLTEGDLLAVFAQYGEIVDVNLVRDKGTGKSKGFAFVAYEDQRSTILAVDNLNGAQVLGRTIRVDHVTKYKKKEEEDEEAEQQKREARGVCRAFQRGECTRGAGCRFSHNEQRAANTGWGAQDAKNARWENDKFEGPTRGPGPSHRDMHERDKDSYDRRKETNSRDEDTRSSRLKHDKKDEDYQGRGNGKRPPRHDSADHDDRKNEKRSKYESESYRRDYQESDRRSSRDHRRKDEDHRERSHRR</sequence>
<evidence type="ECO:0000313" key="11">
    <source>
        <dbReference type="Proteomes" id="UP001229421"/>
    </source>
</evidence>
<dbReference type="PROSITE" id="PS50103">
    <property type="entry name" value="ZF_C3H1"/>
    <property type="match status" value="1"/>
</dbReference>
<accession>A0AAD8JZN9</accession>
<dbReference type="EMBL" id="JAUHHV010000009">
    <property type="protein sequence ID" value="KAK1412763.1"/>
    <property type="molecule type" value="Genomic_DNA"/>
</dbReference>
<reference evidence="10" key="1">
    <citation type="journal article" date="2023" name="bioRxiv">
        <title>Improved chromosome-level genome assembly for marigold (Tagetes erecta).</title>
        <authorList>
            <person name="Jiang F."/>
            <person name="Yuan L."/>
            <person name="Wang S."/>
            <person name="Wang H."/>
            <person name="Xu D."/>
            <person name="Wang A."/>
            <person name="Fan W."/>
        </authorList>
    </citation>
    <scope>NUCLEOTIDE SEQUENCE</scope>
    <source>
        <strain evidence="10">WSJ</strain>
        <tissue evidence="10">Leaf</tissue>
    </source>
</reference>
<organism evidence="10 11">
    <name type="scientific">Tagetes erecta</name>
    <name type="common">African marigold</name>
    <dbReference type="NCBI Taxonomy" id="13708"/>
    <lineage>
        <taxon>Eukaryota</taxon>
        <taxon>Viridiplantae</taxon>
        <taxon>Streptophyta</taxon>
        <taxon>Embryophyta</taxon>
        <taxon>Tracheophyta</taxon>
        <taxon>Spermatophyta</taxon>
        <taxon>Magnoliopsida</taxon>
        <taxon>eudicotyledons</taxon>
        <taxon>Gunneridae</taxon>
        <taxon>Pentapetalae</taxon>
        <taxon>asterids</taxon>
        <taxon>campanulids</taxon>
        <taxon>Asterales</taxon>
        <taxon>Asteraceae</taxon>
        <taxon>Asteroideae</taxon>
        <taxon>Heliantheae alliance</taxon>
        <taxon>Tageteae</taxon>
        <taxon>Tagetes</taxon>
    </lineage>
</organism>
<dbReference type="Pfam" id="PF00642">
    <property type="entry name" value="zf-CCCH"/>
    <property type="match status" value="1"/>
</dbReference>
<dbReference type="InterPro" id="IPR051847">
    <property type="entry name" value="RNA_proc/Spliceosome_comp"/>
</dbReference>
<evidence type="ECO:0000256" key="4">
    <source>
        <dbReference type="ARBA" id="ARBA00022884"/>
    </source>
</evidence>
<keyword evidence="2 6" id="KW-0863">Zinc-finger</keyword>
<dbReference type="GO" id="GO:0000398">
    <property type="term" value="P:mRNA splicing, via spliceosome"/>
    <property type="evidence" value="ECO:0007669"/>
    <property type="project" value="InterPro"/>
</dbReference>
<feature type="compositionally biased region" description="Basic and acidic residues" evidence="7">
    <location>
        <begin position="170"/>
        <end position="181"/>
    </location>
</feature>
<evidence type="ECO:0000256" key="6">
    <source>
        <dbReference type="PROSITE-ProRule" id="PRU00723"/>
    </source>
</evidence>
<dbReference type="CDD" id="cd12411">
    <property type="entry name" value="RRM_ist3_like"/>
    <property type="match status" value="1"/>
</dbReference>
<dbReference type="GO" id="GO:0071013">
    <property type="term" value="C:catalytic step 2 spliceosome"/>
    <property type="evidence" value="ECO:0007669"/>
    <property type="project" value="TreeGrafter"/>
</dbReference>
<evidence type="ECO:0000256" key="7">
    <source>
        <dbReference type="SAM" id="MobiDB-lite"/>
    </source>
</evidence>